<dbReference type="SUPFAM" id="SSF64182">
    <property type="entry name" value="DHH phosphoesterases"/>
    <property type="match status" value="1"/>
</dbReference>
<reference evidence="3 4" key="1">
    <citation type="submission" date="2018-06" db="EMBL/GenBank/DDBJ databases">
        <title>Mucibacter soli gen. nov., sp. nov., a new member of the family Chitinophagaceae producing mucin.</title>
        <authorList>
            <person name="Kim M.-K."/>
            <person name="Park S."/>
            <person name="Kim T.-S."/>
            <person name="Joung Y."/>
            <person name="Han J.-H."/>
            <person name="Kim S.B."/>
        </authorList>
    </citation>
    <scope>NUCLEOTIDE SEQUENCE [LARGE SCALE GENOMIC DNA]</scope>
    <source>
        <strain evidence="3 4">R1-15</strain>
    </source>
</reference>
<evidence type="ECO:0000313" key="3">
    <source>
        <dbReference type="EMBL" id="PZF71806.1"/>
    </source>
</evidence>
<accession>A0A2W2BDZ1</accession>
<evidence type="ECO:0000313" key="4">
    <source>
        <dbReference type="Proteomes" id="UP000248745"/>
    </source>
</evidence>
<evidence type="ECO:0000259" key="2">
    <source>
        <dbReference type="Pfam" id="PF02272"/>
    </source>
</evidence>
<dbReference type="Gene3D" id="3.10.310.30">
    <property type="match status" value="1"/>
</dbReference>
<proteinExistence type="predicted"/>
<comment type="caution">
    <text evidence="3">The sequence shown here is derived from an EMBL/GenBank/DDBJ whole genome shotgun (WGS) entry which is preliminary data.</text>
</comment>
<name>A0A2W2BDZ1_9BACT</name>
<dbReference type="EMBL" id="QKTW01000022">
    <property type="protein sequence ID" value="PZF71806.1"/>
    <property type="molecule type" value="Genomic_DNA"/>
</dbReference>
<dbReference type="Proteomes" id="UP000248745">
    <property type="component" value="Unassembled WGS sequence"/>
</dbReference>
<dbReference type="InterPro" id="IPR001667">
    <property type="entry name" value="DDH_dom"/>
</dbReference>
<dbReference type="GO" id="GO:0003676">
    <property type="term" value="F:nucleic acid binding"/>
    <property type="evidence" value="ECO:0007669"/>
    <property type="project" value="InterPro"/>
</dbReference>
<dbReference type="Pfam" id="PF01368">
    <property type="entry name" value="DHH"/>
    <property type="match status" value="1"/>
</dbReference>
<dbReference type="PANTHER" id="PTHR47618">
    <property type="entry name" value="BIFUNCTIONAL OLIGORIBONUCLEASE AND PAP PHOSPHATASE NRNA"/>
    <property type="match status" value="1"/>
</dbReference>
<dbReference type="PANTHER" id="PTHR47618:SF1">
    <property type="entry name" value="BIFUNCTIONAL OLIGORIBONUCLEASE AND PAP PHOSPHATASE NRNA"/>
    <property type="match status" value="1"/>
</dbReference>
<dbReference type="RefSeq" id="WP_111000177.1">
    <property type="nucleotide sequence ID" value="NZ_QKTW01000022.1"/>
</dbReference>
<feature type="domain" description="DDH" evidence="1">
    <location>
        <begin position="16"/>
        <end position="167"/>
    </location>
</feature>
<gene>
    <name evidence="3" type="ORF">DN068_17220</name>
</gene>
<evidence type="ECO:0000259" key="1">
    <source>
        <dbReference type="Pfam" id="PF01368"/>
    </source>
</evidence>
<dbReference type="InterPro" id="IPR003156">
    <property type="entry name" value="DHHA1_dom"/>
</dbReference>
<sequence>MKQIQDVFPLLQSPKKIFITTHHKPDGDAIGSMLGLYHYLTLRGHEVTPVSPSEVPDFLMWMPGIEAVYNYEAETKKSQEALKASDIIFCLDFNDFNRVKLMEPFLTEATQPKVLIDHHMFPKPVWDYGMSIPEKSSTCEMVYDFINLHNGNSFIDLNTAACLYTGVMTDTGSFRFPVTTASVHEMIADLKRRGLEHSKIHEEVYDSWSVNRMRFVGYMLIERMEIFPKWNTGLVTISRKDLQLFQLSTGDTEGLVNYPLSIAGIKFATLITERNDEVKLSFRSKGDFDVNKFAREHFSGGGHFNASGGRSTTTFSDTIAKFKEILSDIHPR</sequence>
<dbReference type="InterPro" id="IPR051319">
    <property type="entry name" value="Oligoribo/pAp-PDE_c-di-AMP_PDE"/>
</dbReference>
<keyword evidence="4" id="KW-1185">Reference proteome</keyword>
<dbReference type="AlphaFoldDB" id="A0A2W2BDZ1"/>
<dbReference type="Pfam" id="PF02272">
    <property type="entry name" value="DHHA1"/>
    <property type="match status" value="1"/>
</dbReference>
<dbReference type="InterPro" id="IPR038763">
    <property type="entry name" value="DHH_sf"/>
</dbReference>
<feature type="domain" description="DHHA1" evidence="2">
    <location>
        <begin position="246"/>
        <end position="326"/>
    </location>
</feature>
<dbReference type="OrthoDB" id="9803668at2"/>
<protein>
    <submittedName>
        <fullName evidence="3">Bifunctional oligoribonuclease/PAP phosphatase NrnA</fullName>
    </submittedName>
</protein>
<organism evidence="3 4">
    <name type="scientific">Taibaiella soli</name>
    <dbReference type="NCBI Taxonomy" id="1649169"/>
    <lineage>
        <taxon>Bacteria</taxon>
        <taxon>Pseudomonadati</taxon>
        <taxon>Bacteroidota</taxon>
        <taxon>Chitinophagia</taxon>
        <taxon>Chitinophagales</taxon>
        <taxon>Chitinophagaceae</taxon>
        <taxon>Taibaiella</taxon>
    </lineage>
</organism>
<dbReference type="Gene3D" id="3.90.1640.10">
    <property type="entry name" value="inorganic pyrophosphatase (n-terminal core)"/>
    <property type="match status" value="1"/>
</dbReference>